<feature type="compositionally biased region" description="Polar residues" evidence="1">
    <location>
        <begin position="168"/>
        <end position="186"/>
    </location>
</feature>
<feature type="compositionally biased region" description="Low complexity" evidence="1">
    <location>
        <begin position="52"/>
        <end position="61"/>
    </location>
</feature>
<reference evidence="2" key="1">
    <citation type="submission" date="2023-10" db="EMBL/GenBank/DDBJ databases">
        <title>Genome assemblies of two species of porcelain crab, Petrolisthes cinctipes and Petrolisthes manimaculis (Anomura: Porcellanidae).</title>
        <authorList>
            <person name="Angst P."/>
        </authorList>
    </citation>
    <scope>NUCLEOTIDE SEQUENCE</scope>
    <source>
        <strain evidence="2">PB745_01</strain>
        <tissue evidence="2">Gill</tissue>
    </source>
</reference>
<gene>
    <name evidence="2" type="ORF">Pcinc_008111</name>
</gene>
<dbReference type="AlphaFoldDB" id="A0AAE1KXK0"/>
<comment type="caution">
    <text evidence="2">The sequence shown here is derived from an EMBL/GenBank/DDBJ whole genome shotgun (WGS) entry which is preliminary data.</text>
</comment>
<evidence type="ECO:0000313" key="3">
    <source>
        <dbReference type="Proteomes" id="UP001286313"/>
    </source>
</evidence>
<sequence>MLQQPSSRQSQSGAKLRKYENGKTLSLNVSGGRVFRTCDRPRPRPPTHVYGTTTTPNTRPTAAHHSTRPLAHATRPATHAANKSQHNLSTSRPELQMAPLTVPLLPHVPPRPILTQRTPPPIRSSRVYSGRRHHQQHQHHNHSSPGRSYHHHHHQQQQQHQHHHHASSHTQLAAQIQLLRPNNTPVSVEKVDLDRMKEEENKKKWMK</sequence>
<accession>A0AAE1KXK0</accession>
<keyword evidence="3" id="KW-1185">Reference proteome</keyword>
<name>A0AAE1KXK0_PETCI</name>
<dbReference type="EMBL" id="JAWQEG010000607">
    <property type="protein sequence ID" value="KAK3887783.1"/>
    <property type="molecule type" value="Genomic_DNA"/>
</dbReference>
<evidence type="ECO:0000256" key="1">
    <source>
        <dbReference type="SAM" id="MobiDB-lite"/>
    </source>
</evidence>
<organism evidence="2 3">
    <name type="scientific">Petrolisthes cinctipes</name>
    <name type="common">Flat porcelain crab</name>
    <dbReference type="NCBI Taxonomy" id="88211"/>
    <lineage>
        <taxon>Eukaryota</taxon>
        <taxon>Metazoa</taxon>
        <taxon>Ecdysozoa</taxon>
        <taxon>Arthropoda</taxon>
        <taxon>Crustacea</taxon>
        <taxon>Multicrustacea</taxon>
        <taxon>Malacostraca</taxon>
        <taxon>Eumalacostraca</taxon>
        <taxon>Eucarida</taxon>
        <taxon>Decapoda</taxon>
        <taxon>Pleocyemata</taxon>
        <taxon>Anomura</taxon>
        <taxon>Galatheoidea</taxon>
        <taxon>Porcellanidae</taxon>
        <taxon>Petrolisthes</taxon>
    </lineage>
</organism>
<feature type="compositionally biased region" description="Basic residues" evidence="1">
    <location>
        <begin position="129"/>
        <end position="167"/>
    </location>
</feature>
<feature type="region of interest" description="Disordered" evidence="1">
    <location>
        <begin position="1"/>
        <end position="86"/>
    </location>
</feature>
<feature type="compositionally biased region" description="Basic and acidic residues" evidence="1">
    <location>
        <begin position="189"/>
        <end position="207"/>
    </location>
</feature>
<dbReference type="Proteomes" id="UP001286313">
    <property type="component" value="Unassembled WGS sequence"/>
</dbReference>
<feature type="compositionally biased region" description="Pro residues" evidence="1">
    <location>
        <begin position="106"/>
        <end position="122"/>
    </location>
</feature>
<evidence type="ECO:0000313" key="2">
    <source>
        <dbReference type="EMBL" id="KAK3887783.1"/>
    </source>
</evidence>
<protein>
    <submittedName>
        <fullName evidence="2">Uncharacterized protein</fullName>
    </submittedName>
</protein>
<feature type="region of interest" description="Disordered" evidence="1">
    <location>
        <begin position="104"/>
        <end position="207"/>
    </location>
</feature>
<proteinExistence type="predicted"/>
<feature type="compositionally biased region" description="Polar residues" evidence="1">
    <location>
        <begin position="1"/>
        <end position="13"/>
    </location>
</feature>